<proteinExistence type="predicted"/>
<evidence type="ECO:0008006" key="3">
    <source>
        <dbReference type="Google" id="ProtNLM"/>
    </source>
</evidence>
<dbReference type="Proteomes" id="UP001176883">
    <property type="component" value="Unassembled WGS sequence"/>
</dbReference>
<gene>
    <name evidence="1" type="ORF">Q4Q35_04790</name>
</gene>
<accession>A0ABT8W7L6</accession>
<dbReference type="RefSeq" id="WP_303276804.1">
    <property type="nucleotide sequence ID" value="NZ_JAUOEK010000063.1"/>
</dbReference>
<comment type="caution">
    <text evidence="1">The sequence shown here is derived from an EMBL/GenBank/DDBJ whole genome shotgun (WGS) entry which is preliminary data.</text>
</comment>
<evidence type="ECO:0000313" key="1">
    <source>
        <dbReference type="EMBL" id="MDO5969118.1"/>
    </source>
</evidence>
<dbReference type="EMBL" id="JAUOEK010000063">
    <property type="protein sequence ID" value="MDO5969118.1"/>
    <property type="molecule type" value="Genomic_DNA"/>
</dbReference>
<evidence type="ECO:0000313" key="2">
    <source>
        <dbReference type="Proteomes" id="UP001176883"/>
    </source>
</evidence>
<sequence>MEALVNILTIKNTIDGIWINNNKNTKNTVKIIISNNGKNVQVYGKYNQKDYSWGTKILTPEINSTNMYWTVFHNIKAKYTFIFTIDNDKMEVRYEQDYKSPSKETKWFTENLTKLNLYEYESVVASKPIEIVTPSTIELEGTPLQEPDSAPILCLDDLTVDHDLESLYNTTNIKERIKPKTGIFNYLPSYGIYKWMLGVSTLIGAYLKKVRHTVSIRKLMSLQT</sequence>
<name>A0ABT8W7L6_9FLAO</name>
<keyword evidence="2" id="KW-1185">Reference proteome</keyword>
<reference evidence="1" key="1">
    <citation type="submission" date="2023-07" db="EMBL/GenBank/DDBJ databases">
        <title>Two novel species in the genus Flavivirga.</title>
        <authorList>
            <person name="Kwon K."/>
        </authorList>
    </citation>
    <scope>NUCLEOTIDE SEQUENCE</scope>
    <source>
        <strain evidence="1">KCTC 52353</strain>
    </source>
</reference>
<organism evidence="1 2">
    <name type="scientific">Flavivirga aquimarina</name>
    <dbReference type="NCBI Taxonomy" id="2027862"/>
    <lineage>
        <taxon>Bacteria</taxon>
        <taxon>Pseudomonadati</taxon>
        <taxon>Bacteroidota</taxon>
        <taxon>Flavobacteriia</taxon>
        <taxon>Flavobacteriales</taxon>
        <taxon>Flavobacteriaceae</taxon>
        <taxon>Flavivirga</taxon>
    </lineage>
</organism>
<protein>
    <recommendedName>
        <fullName evidence="3">DUF4178 domain-containing protein</fullName>
    </recommendedName>
</protein>